<proteinExistence type="predicted"/>
<evidence type="ECO:0000256" key="1">
    <source>
        <dbReference type="SAM" id="MobiDB-lite"/>
    </source>
</evidence>
<dbReference type="Pfam" id="PF13508">
    <property type="entry name" value="Acetyltransf_7"/>
    <property type="match status" value="1"/>
</dbReference>
<name>A0ABR3IW06_9AGAR</name>
<evidence type="ECO:0000313" key="3">
    <source>
        <dbReference type="EMBL" id="KAL0947539.1"/>
    </source>
</evidence>
<accession>A0ABR3IW06</accession>
<feature type="domain" description="N-acetyltransferase" evidence="2">
    <location>
        <begin position="115"/>
        <end position="257"/>
    </location>
</feature>
<dbReference type="InterPro" id="IPR000182">
    <property type="entry name" value="GNAT_dom"/>
</dbReference>
<evidence type="ECO:0000313" key="4">
    <source>
        <dbReference type="Proteomes" id="UP001556367"/>
    </source>
</evidence>
<sequence>MIIASSDETQPLLPTEEQLKYDSPNDPQNHSATNPSRSTLPPIEPMRYRDAYRATQTLEAALENDPLQHYINETPGYTPPTSGEKRYKRWVNTVLNWTSIRRDTYLTIGRGESYILARPKSEPSGLVERILDFLYHGIGRVARLRSSRDSRRRIEEMKEKMGAAIERGVGERAKDMMHVMMLMTHPRHQGKGYGGGLLDFITASADTLGKSTFLESSNIANTAFYESHGFKTVSEAIIGDEEPTWKRPPVVVKIMVREFSPSS</sequence>
<dbReference type="PROSITE" id="PS51186">
    <property type="entry name" value="GNAT"/>
    <property type="match status" value="1"/>
</dbReference>
<dbReference type="SUPFAM" id="SSF55729">
    <property type="entry name" value="Acyl-CoA N-acyltransferases (Nat)"/>
    <property type="match status" value="1"/>
</dbReference>
<dbReference type="InterPro" id="IPR016181">
    <property type="entry name" value="Acyl_CoA_acyltransferase"/>
</dbReference>
<dbReference type="PANTHER" id="PTHR42791:SF1">
    <property type="entry name" value="N-ACETYLTRANSFERASE DOMAIN-CONTAINING PROTEIN"/>
    <property type="match status" value="1"/>
</dbReference>
<dbReference type="InterPro" id="IPR052523">
    <property type="entry name" value="Trichothecene_AcTrans"/>
</dbReference>
<evidence type="ECO:0000259" key="2">
    <source>
        <dbReference type="PROSITE" id="PS51186"/>
    </source>
</evidence>
<comment type="caution">
    <text evidence="3">The sequence shown here is derived from an EMBL/GenBank/DDBJ whole genome shotgun (WGS) entry which is preliminary data.</text>
</comment>
<dbReference type="PANTHER" id="PTHR42791">
    <property type="entry name" value="GNAT FAMILY ACETYLTRANSFERASE"/>
    <property type="match status" value="1"/>
</dbReference>
<dbReference type="CDD" id="cd04301">
    <property type="entry name" value="NAT_SF"/>
    <property type="match status" value="1"/>
</dbReference>
<reference evidence="4" key="1">
    <citation type="submission" date="2024-06" db="EMBL/GenBank/DDBJ databases">
        <title>Multi-omics analyses provide insights into the biosynthesis of the anticancer antibiotic pleurotin in Hohenbuehelia grisea.</title>
        <authorList>
            <person name="Weaver J.A."/>
            <person name="Alberti F."/>
        </authorList>
    </citation>
    <scope>NUCLEOTIDE SEQUENCE [LARGE SCALE GENOMIC DNA]</scope>
    <source>
        <strain evidence="4">T-177</strain>
    </source>
</reference>
<dbReference type="EMBL" id="JASNQZ010000015">
    <property type="protein sequence ID" value="KAL0947539.1"/>
    <property type="molecule type" value="Genomic_DNA"/>
</dbReference>
<dbReference type="Proteomes" id="UP001556367">
    <property type="component" value="Unassembled WGS sequence"/>
</dbReference>
<gene>
    <name evidence="3" type="ORF">HGRIS_013635</name>
</gene>
<feature type="compositionally biased region" description="Polar residues" evidence="1">
    <location>
        <begin position="25"/>
        <end position="39"/>
    </location>
</feature>
<keyword evidence="4" id="KW-1185">Reference proteome</keyword>
<organism evidence="3 4">
    <name type="scientific">Hohenbuehelia grisea</name>
    <dbReference type="NCBI Taxonomy" id="104357"/>
    <lineage>
        <taxon>Eukaryota</taxon>
        <taxon>Fungi</taxon>
        <taxon>Dikarya</taxon>
        <taxon>Basidiomycota</taxon>
        <taxon>Agaricomycotina</taxon>
        <taxon>Agaricomycetes</taxon>
        <taxon>Agaricomycetidae</taxon>
        <taxon>Agaricales</taxon>
        <taxon>Pleurotineae</taxon>
        <taxon>Pleurotaceae</taxon>
        <taxon>Hohenbuehelia</taxon>
    </lineage>
</organism>
<dbReference type="Gene3D" id="3.40.630.30">
    <property type="match status" value="1"/>
</dbReference>
<protein>
    <recommendedName>
        <fullName evidence="2">N-acetyltransferase domain-containing protein</fullName>
    </recommendedName>
</protein>
<feature type="region of interest" description="Disordered" evidence="1">
    <location>
        <begin position="1"/>
        <end position="44"/>
    </location>
</feature>